<organism evidence="1 2">
    <name type="scientific">Treponema bryantii</name>
    <dbReference type="NCBI Taxonomy" id="163"/>
    <lineage>
        <taxon>Bacteria</taxon>
        <taxon>Pseudomonadati</taxon>
        <taxon>Spirochaetota</taxon>
        <taxon>Spirochaetia</taxon>
        <taxon>Spirochaetales</taxon>
        <taxon>Treponemataceae</taxon>
        <taxon>Treponema</taxon>
    </lineage>
</organism>
<dbReference type="InterPro" id="IPR009061">
    <property type="entry name" value="DNA-bd_dom_put_sf"/>
</dbReference>
<dbReference type="AlphaFoldDB" id="A0A1H9EAH2"/>
<accession>A0A1H9EAH2</accession>
<evidence type="ECO:0000313" key="2">
    <source>
        <dbReference type="Proteomes" id="UP000182360"/>
    </source>
</evidence>
<name>A0A1H9EAH2_9SPIR</name>
<dbReference type="Proteomes" id="UP000182360">
    <property type="component" value="Unassembled WGS sequence"/>
</dbReference>
<dbReference type="EMBL" id="FOFU01000003">
    <property type="protein sequence ID" value="SEQ22649.1"/>
    <property type="molecule type" value="Genomic_DNA"/>
</dbReference>
<sequence length="145" mass="16452">MEKNYYNINELAVISGFTTRSLRNFISMGHLKGEKIDGIWQFTPEEIGAFLSNPNVVPGIKSKANAVVYDFMADTEKKTNRICSILDFVMEDDEAGELSEYFCNAMNNCADAVLKYEKHGKNTRIIISGPEDFVMDSINGWYKKE</sequence>
<keyword evidence="2" id="KW-1185">Reference proteome</keyword>
<evidence type="ECO:0000313" key="1">
    <source>
        <dbReference type="EMBL" id="SEQ22649.1"/>
    </source>
</evidence>
<proteinExistence type="predicted"/>
<dbReference type="SUPFAM" id="SSF46955">
    <property type="entry name" value="Putative DNA-binding domain"/>
    <property type="match status" value="1"/>
</dbReference>
<dbReference type="RefSeq" id="WP_074642141.1">
    <property type="nucleotide sequence ID" value="NZ_FOFU01000003.1"/>
</dbReference>
<reference evidence="1 2" key="1">
    <citation type="submission" date="2016-10" db="EMBL/GenBank/DDBJ databases">
        <authorList>
            <person name="de Groot N.N."/>
        </authorList>
    </citation>
    <scope>NUCLEOTIDE SEQUENCE [LARGE SCALE GENOMIC DNA]</scope>
    <source>
        <strain evidence="1 2">B25</strain>
    </source>
</reference>
<protein>
    <submittedName>
        <fullName evidence="1">Transcriptional regulator, MerR family</fullName>
    </submittedName>
</protein>
<gene>
    <name evidence="1" type="ORF">SAMN04487977_10388</name>
</gene>